<reference evidence="2 5" key="2">
    <citation type="submission" date="2019-07" db="EMBL/GenBank/DDBJ databases">
        <title>Whole genome shotgun sequence of Myxococcus virescens NBRC 100334.</title>
        <authorList>
            <person name="Hosoyama A."/>
            <person name="Uohara A."/>
            <person name="Ohji S."/>
            <person name="Ichikawa N."/>
        </authorList>
    </citation>
    <scope>NUCLEOTIDE SEQUENCE [LARGE SCALE GENOMIC DNA]</scope>
    <source>
        <strain evidence="2 5">NBRC 100334</strain>
    </source>
</reference>
<organism evidence="2 5">
    <name type="scientific">Myxococcus virescens</name>
    <dbReference type="NCBI Taxonomy" id="83456"/>
    <lineage>
        <taxon>Bacteria</taxon>
        <taxon>Pseudomonadati</taxon>
        <taxon>Myxococcota</taxon>
        <taxon>Myxococcia</taxon>
        <taxon>Myxococcales</taxon>
        <taxon>Cystobacterineae</taxon>
        <taxon>Myxococcaceae</taxon>
        <taxon>Myxococcus</taxon>
    </lineage>
</organism>
<proteinExistence type="predicted"/>
<dbReference type="Proteomes" id="UP000198717">
    <property type="component" value="Unassembled WGS sequence"/>
</dbReference>
<feature type="compositionally biased region" description="Basic and acidic residues" evidence="1">
    <location>
        <begin position="36"/>
        <end position="48"/>
    </location>
</feature>
<sequence>MAKDRDDNGGGGFSGKRNKSWREIDAGRGKGSKYASRQDDPAQQKLERSASYQKYKAAADALFTGGELPEGLAKTFDPEGKRKAQKQAMQKVTESETRADWVKAVVDYLEKYPELPEDAYFLDSLLDHPRERIVDKALAKLEVLGEEGKLKTKVPQSLDQRLKSVELTSMDPDMQGRAKALREKLRA</sequence>
<gene>
    <name evidence="2" type="ORF">MVI01_48630</name>
    <name evidence="3" type="ORF">SAMN04488504_101895</name>
</gene>
<evidence type="ECO:0000256" key="1">
    <source>
        <dbReference type="SAM" id="MobiDB-lite"/>
    </source>
</evidence>
<evidence type="ECO:0000313" key="4">
    <source>
        <dbReference type="Proteomes" id="UP000198717"/>
    </source>
</evidence>
<keyword evidence="4" id="KW-1185">Reference proteome</keyword>
<evidence type="ECO:0000313" key="2">
    <source>
        <dbReference type="EMBL" id="GEL73079.1"/>
    </source>
</evidence>
<name>A0A511HKN5_9BACT</name>
<dbReference type="Proteomes" id="UP000321224">
    <property type="component" value="Unassembled WGS sequence"/>
</dbReference>
<protein>
    <submittedName>
        <fullName evidence="2">Uncharacterized protein</fullName>
    </submittedName>
</protein>
<evidence type="ECO:0000313" key="3">
    <source>
        <dbReference type="EMBL" id="SDD44096.1"/>
    </source>
</evidence>
<dbReference type="RefSeq" id="WP_090485852.1">
    <property type="nucleotide sequence ID" value="NZ_BJVY01000030.1"/>
</dbReference>
<accession>A0A511HKN5</accession>
<dbReference type="AlphaFoldDB" id="A0A511HKN5"/>
<feature type="region of interest" description="Disordered" evidence="1">
    <location>
        <begin position="1"/>
        <end position="50"/>
    </location>
</feature>
<comment type="caution">
    <text evidence="2">The sequence shown here is derived from an EMBL/GenBank/DDBJ whole genome shotgun (WGS) entry which is preliminary data.</text>
</comment>
<dbReference type="EMBL" id="FNAJ01000001">
    <property type="protein sequence ID" value="SDD44096.1"/>
    <property type="molecule type" value="Genomic_DNA"/>
</dbReference>
<evidence type="ECO:0000313" key="5">
    <source>
        <dbReference type="Proteomes" id="UP000321224"/>
    </source>
</evidence>
<dbReference type="EMBL" id="BJVY01000030">
    <property type="protein sequence ID" value="GEL73079.1"/>
    <property type="molecule type" value="Genomic_DNA"/>
</dbReference>
<reference evidence="3 4" key="1">
    <citation type="submission" date="2016-10" db="EMBL/GenBank/DDBJ databases">
        <authorList>
            <person name="Varghese N."/>
            <person name="Submissions S."/>
        </authorList>
    </citation>
    <scope>NUCLEOTIDE SEQUENCE [LARGE SCALE GENOMIC DNA]</scope>
    <source>
        <strain evidence="3 4">DSM 2260</strain>
    </source>
</reference>